<name>A0A448X1U6_9PLAT</name>
<dbReference type="EMBL" id="CAAALY010076071">
    <property type="protein sequence ID" value="VEL25760.1"/>
    <property type="molecule type" value="Genomic_DNA"/>
</dbReference>
<proteinExistence type="predicted"/>
<evidence type="ECO:0000313" key="2">
    <source>
        <dbReference type="Proteomes" id="UP000784294"/>
    </source>
</evidence>
<gene>
    <name evidence="1" type="ORF">PXEA_LOCUS19200</name>
</gene>
<comment type="caution">
    <text evidence="1">The sequence shown here is derived from an EMBL/GenBank/DDBJ whole genome shotgun (WGS) entry which is preliminary data.</text>
</comment>
<dbReference type="Proteomes" id="UP000784294">
    <property type="component" value="Unassembled WGS sequence"/>
</dbReference>
<accession>A0A448X1U6</accession>
<keyword evidence="2" id="KW-1185">Reference proteome</keyword>
<reference evidence="1" key="1">
    <citation type="submission" date="2018-11" db="EMBL/GenBank/DDBJ databases">
        <authorList>
            <consortium name="Pathogen Informatics"/>
        </authorList>
    </citation>
    <scope>NUCLEOTIDE SEQUENCE</scope>
</reference>
<dbReference type="AlphaFoldDB" id="A0A448X1U6"/>
<evidence type="ECO:0000313" key="1">
    <source>
        <dbReference type="EMBL" id="VEL25760.1"/>
    </source>
</evidence>
<sequence length="60" mass="6249">MSTECANQLPSLMAKLPGTVTATTLSVNLPVSWATTITGHAANVNKYTSQATTGRSELVI</sequence>
<organism evidence="1 2">
    <name type="scientific">Protopolystoma xenopodis</name>
    <dbReference type="NCBI Taxonomy" id="117903"/>
    <lineage>
        <taxon>Eukaryota</taxon>
        <taxon>Metazoa</taxon>
        <taxon>Spiralia</taxon>
        <taxon>Lophotrochozoa</taxon>
        <taxon>Platyhelminthes</taxon>
        <taxon>Monogenea</taxon>
        <taxon>Polyopisthocotylea</taxon>
        <taxon>Polystomatidea</taxon>
        <taxon>Polystomatidae</taxon>
        <taxon>Protopolystoma</taxon>
    </lineage>
</organism>
<protein>
    <submittedName>
        <fullName evidence="1">Uncharacterized protein</fullName>
    </submittedName>
</protein>